<proteinExistence type="predicted"/>
<name>A0A382UGJ9_9ZZZZ</name>
<reference evidence="1" key="1">
    <citation type="submission" date="2018-05" db="EMBL/GenBank/DDBJ databases">
        <authorList>
            <person name="Lanie J.A."/>
            <person name="Ng W.-L."/>
            <person name="Kazmierczak K.M."/>
            <person name="Andrzejewski T.M."/>
            <person name="Davidsen T.M."/>
            <person name="Wayne K.J."/>
            <person name="Tettelin H."/>
            <person name="Glass J.I."/>
            <person name="Rusch D."/>
            <person name="Podicherti R."/>
            <person name="Tsui H.-C.T."/>
            <person name="Winkler M.E."/>
        </authorList>
    </citation>
    <scope>NUCLEOTIDE SEQUENCE</scope>
</reference>
<gene>
    <name evidence="1" type="ORF">METZ01_LOCUS386204</name>
</gene>
<accession>A0A382UGJ9</accession>
<evidence type="ECO:0008006" key="2">
    <source>
        <dbReference type="Google" id="ProtNLM"/>
    </source>
</evidence>
<dbReference type="EMBL" id="UINC01144068">
    <property type="protein sequence ID" value="SVD33350.1"/>
    <property type="molecule type" value="Genomic_DNA"/>
</dbReference>
<organism evidence="1">
    <name type="scientific">marine metagenome</name>
    <dbReference type="NCBI Taxonomy" id="408172"/>
    <lineage>
        <taxon>unclassified sequences</taxon>
        <taxon>metagenomes</taxon>
        <taxon>ecological metagenomes</taxon>
    </lineage>
</organism>
<protein>
    <recommendedName>
        <fullName evidence="2">WYL domain-containing protein</fullName>
    </recommendedName>
</protein>
<dbReference type="AlphaFoldDB" id="A0A382UGJ9"/>
<feature type="non-terminal residue" evidence="1">
    <location>
        <position position="178"/>
    </location>
</feature>
<sequence length="178" mass="20719">MSATKYDALSITIERKGINMSKASLRQLDLLQMIPRYPTKISTAQIKDRMEDIGRKVSMRMIQRDLESLESILPIICDDSSKPYGWSWTKDSPGLQPSMNLIEALTFSLAEQYLKPLMPNKSFKRIQIFFDRANQVLKEAQKNQISRWRSRVRVESQWQRLLPPQINEKAELAIYDAL</sequence>
<evidence type="ECO:0000313" key="1">
    <source>
        <dbReference type="EMBL" id="SVD33350.1"/>
    </source>
</evidence>